<evidence type="ECO:0000256" key="1">
    <source>
        <dbReference type="ARBA" id="ARBA00004651"/>
    </source>
</evidence>
<keyword evidence="8" id="KW-0325">Glycoprotein</keyword>
<comment type="similarity">
    <text evidence="2">Belongs to the glutamate-gated ion channel (TC 1.A.10.1) family.</text>
</comment>
<evidence type="ECO:0000256" key="6">
    <source>
        <dbReference type="ARBA" id="ARBA00023136"/>
    </source>
</evidence>
<keyword evidence="3" id="KW-1003">Cell membrane</keyword>
<accession>A0ABM1MSJ5</accession>
<keyword evidence="11" id="KW-1185">Reference proteome</keyword>
<keyword evidence="5 9" id="KW-1133">Transmembrane helix</keyword>
<evidence type="ECO:0000313" key="11">
    <source>
        <dbReference type="Proteomes" id="UP000695000"/>
    </source>
</evidence>
<keyword evidence="4 9" id="KW-0812">Transmembrane</keyword>
<organism evidence="11 12">
    <name type="scientific">Nicrophorus vespilloides</name>
    <name type="common">Boreal carrion beetle</name>
    <dbReference type="NCBI Taxonomy" id="110193"/>
    <lineage>
        <taxon>Eukaryota</taxon>
        <taxon>Metazoa</taxon>
        <taxon>Ecdysozoa</taxon>
        <taxon>Arthropoda</taxon>
        <taxon>Hexapoda</taxon>
        <taxon>Insecta</taxon>
        <taxon>Pterygota</taxon>
        <taxon>Neoptera</taxon>
        <taxon>Endopterygota</taxon>
        <taxon>Coleoptera</taxon>
        <taxon>Polyphaga</taxon>
        <taxon>Staphyliniformia</taxon>
        <taxon>Silphidae</taxon>
        <taxon>Nicrophorinae</taxon>
        <taxon>Nicrophorus</taxon>
    </lineage>
</organism>
<evidence type="ECO:0000256" key="9">
    <source>
        <dbReference type="SAM" id="Phobius"/>
    </source>
</evidence>
<feature type="transmembrane region" description="Helical" evidence="9">
    <location>
        <begin position="6"/>
        <end position="26"/>
    </location>
</feature>
<dbReference type="PANTHER" id="PTHR42643">
    <property type="entry name" value="IONOTROPIC RECEPTOR 20A-RELATED"/>
    <property type="match status" value="1"/>
</dbReference>
<dbReference type="SUPFAM" id="SSF53850">
    <property type="entry name" value="Periplasmic binding protein-like II"/>
    <property type="match status" value="1"/>
</dbReference>
<gene>
    <name evidence="12" type="primary">LOC108563396</name>
</gene>
<proteinExistence type="inferred from homology"/>
<evidence type="ECO:0000256" key="3">
    <source>
        <dbReference type="ARBA" id="ARBA00022475"/>
    </source>
</evidence>
<comment type="subcellular location">
    <subcellularLocation>
        <location evidence="1">Cell membrane</location>
        <topology evidence="1">Multi-pass membrane protein</topology>
    </subcellularLocation>
</comment>
<dbReference type="Pfam" id="PF00060">
    <property type="entry name" value="Lig_chan"/>
    <property type="match status" value="1"/>
</dbReference>
<evidence type="ECO:0000256" key="2">
    <source>
        <dbReference type="ARBA" id="ARBA00008685"/>
    </source>
</evidence>
<evidence type="ECO:0000256" key="8">
    <source>
        <dbReference type="ARBA" id="ARBA00023180"/>
    </source>
</evidence>
<evidence type="ECO:0000256" key="7">
    <source>
        <dbReference type="ARBA" id="ARBA00023170"/>
    </source>
</evidence>
<protein>
    <submittedName>
        <fullName evidence="12">Uncharacterized protein LOC108563396</fullName>
    </submittedName>
</protein>
<dbReference type="GeneID" id="108563396"/>
<dbReference type="Gene3D" id="1.10.287.70">
    <property type="match status" value="1"/>
</dbReference>
<evidence type="ECO:0000259" key="10">
    <source>
        <dbReference type="Pfam" id="PF00060"/>
    </source>
</evidence>
<sequence length="260" mass="29750">MSSEVWYCILGSTFLVMLLLKIVYFFDIKFNQRAEELVRTNCREGKEWSAIISDTLSILIQQGSNYEPTCISGKIILFSYLFLAVLLYNYYTAVMVSDLLSHPPPPFQNIQQVTKTGIRLSNENNSLIKSFFNESGVEEYDLVEGVRLIKEGTIAFHAQTDTVYSLIEVNLELKEICDLNELSIVKPQEMYVFLKKGSQYKEIFTITYRKMIELGIFKRISSKWLTGKPVCLANRDILVVGTNKSAMYKVSCTENTLNTS</sequence>
<evidence type="ECO:0000313" key="12">
    <source>
        <dbReference type="RefSeq" id="XP_017777545.1"/>
    </source>
</evidence>
<dbReference type="InterPro" id="IPR052192">
    <property type="entry name" value="Insect_Ionotropic_Sensory_Rcpt"/>
</dbReference>
<dbReference type="RefSeq" id="XP_017777545.1">
    <property type="nucleotide sequence ID" value="XM_017922056.1"/>
</dbReference>
<dbReference type="PANTHER" id="PTHR42643:SF32">
    <property type="entry name" value="IONOTROPIC RECEPTOR 31A, ISOFORM C-RELATED"/>
    <property type="match status" value="1"/>
</dbReference>
<dbReference type="Proteomes" id="UP000695000">
    <property type="component" value="Unplaced"/>
</dbReference>
<keyword evidence="6 9" id="KW-0472">Membrane</keyword>
<name>A0ABM1MSJ5_NICVS</name>
<evidence type="ECO:0000256" key="5">
    <source>
        <dbReference type="ARBA" id="ARBA00022989"/>
    </source>
</evidence>
<feature type="domain" description="Ionotropic glutamate receptor C-terminal" evidence="10">
    <location>
        <begin position="2"/>
        <end position="134"/>
    </location>
</feature>
<feature type="transmembrane region" description="Helical" evidence="9">
    <location>
        <begin position="71"/>
        <end position="91"/>
    </location>
</feature>
<evidence type="ECO:0000256" key="4">
    <source>
        <dbReference type="ARBA" id="ARBA00022692"/>
    </source>
</evidence>
<reference evidence="12" key="1">
    <citation type="submission" date="2025-08" db="UniProtKB">
        <authorList>
            <consortium name="RefSeq"/>
        </authorList>
    </citation>
    <scope>IDENTIFICATION</scope>
    <source>
        <tissue evidence="12">Whole Larva</tissue>
    </source>
</reference>
<keyword evidence="7" id="KW-0675">Receptor</keyword>
<dbReference type="InterPro" id="IPR001320">
    <property type="entry name" value="Iontro_rcpt_C"/>
</dbReference>